<name>A0AAN8ZXM0_HALRR</name>
<dbReference type="AlphaFoldDB" id="A0AAN8ZXM0"/>
<dbReference type="Proteomes" id="UP001381693">
    <property type="component" value="Unassembled WGS sequence"/>
</dbReference>
<gene>
    <name evidence="1" type="ORF">SK128_008180</name>
</gene>
<evidence type="ECO:0000313" key="2">
    <source>
        <dbReference type="Proteomes" id="UP001381693"/>
    </source>
</evidence>
<protein>
    <submittedName>
        <fullName evidence="1">Uncharacterized protein</fullName>
    </submittedName>
</protein>
<organism evidence="1 2">
    <name type="scientific">Halocaridina rubra</name>
    <name type="common">Hawaiian red shrimp</name>
    <dbReference type="NCBI Taxonomy" id="373956"/>
    <lineage>
        <taxon>Eukaryota</taxon>
        <taxon>Metazoa</taxon>
        <taxon>Ecdysozoa</taxon>
        <taxon>Arthropoda</taxon>
        <taxon>Crustacea</taxon>
        <taxon>Multicrustacea</taxon>
        <taxon>Malacostraca</taxon>
        <taxon>Eumalacostraca</taxon>
        <taxon>Eucarida</taxon>
        <taxon>Decapoda</taxon>
        <taxon>Pleocyemata</taxon>
        <taxon>Caridea</taxon>
        <taxon>Atyoidea</taxon>
        <taxon>Atyidae</taxon>
        <taxon>Halocaridina</taxon>
    </lineage>
</organism>
<accession>A0AAN8ZXM0</accession>
<keyword evidence="2" id="KW-1185">Reference proteome</keyword>
<comment type="caution">
    <text evidence="1">The sequence shown here is derived from an EMBL/GenBank/DDBJ whole genome shotgun (WGS) entry which is preliminary data.</text>
</comment>
<evidence type="ECO:0000313" key="1">
    <source>
        <dbReference type="EMBL" id="KAK7058717.1"/>
    </source>
</evidence>
<proteinExistence type="predicted"/>
<dbReference type="EMBL" id="JAXCGZ010021131">
    <property type="protein sequence ID" value="KAK7058717.1"/>
    <property type="molecule type" value="Genomic_DNA"/>
</dbReference>
<sequence length="93" mass="10559">MKSMKVIAVMAVMFAVFHVSVSAVYGLGNVMYRRYPNGPTEFHRMPVTRFQPEIGTRFGFSPEAPVARTNVDNSWMFSNDVPQRAVPRPIYFG</sequence>
<reference evidence="1 2" key="1">
    <citation type="submission" date="2023-11" db="EMBL/GenBank/DDBJ databases">
        <title>Halocaridina rubra genome assembly.</title>
        <authorList>
            <person name="Smith C."/>
        </authorList>
    </citation>
    <scope>NUCLEOTIDE SEQUENCE [LARGE SCALE GENOMIC DNA]</scope>
    <source>
        <strain evidence="1">EP-1</strain>
        <tissue evidence="1">Whole</tissue>
    </source>
</reference>